<dbReference type="EMBL" id="CP059733">
    <property type="protein sequence ID" value="WDE04476.1"/>
    <property type="molecule type" value="Genomic_DNA"/>
</dbReference>
<dbReference type="PROSITE" id="PS51257">
    <property type="entry name" value="PROKAR_LIPOPROTEIN"/>
    <property type="match status" value="1"/>
</dbReference>
<reference evidence="2 3" key="2">
    <citation type="journal article" date="2022" name="Mar. Drugs">
        <title>Bioassay-Guided Fractionation Leads to the Detection of Cholic Acid Generated by the Rare Thalassomonas sp.</title>
        <authorList>
            <person name="Pheiffer F."/>
            <person name="Schneider Y.K."/>
            <person name="Hansen E.H."/>
            <person name="Andersen J.H."/>
            <person name="Isaksson J."/>
            <person name="Busche T."/>
            <person name="R C."/>
            <person name="Kalinowski J."/>
            <person name="Zyl L.V."/>
            <person name="Trindade M."/>
        </authorList>
    </citation>
    <scope>NUCLEOTIDE SEQUENCE [LARGE SCALE GENOMIC DNA]</scope>
    <source>
        <strain evidence="2 3">XOM25</strain>
    </source>
</reference>
<feature type="chain" id="PRO_5042100633" description="Lipoprotein" evidence="1">
    <location>
        <begin position="18"/>
        <end position="485"/>
    </location>
</feature>
<keyword evidence="1" id="KW-0732">Signal</keyword>
<evidence type="ECO:0000313" key="3">
    <source>
        <dbReference type="Proteomes" id="UP000032352"/>
    </source>
</evidence>
<dbReference type="Proteomes" id="UP000032352">
    <property type="component" value="Chromosome"/>
</dbReference>
<evidence type="ECO:0008006" key="4">
    <source>
        <dbReference type="Google" id="ProtNLM"/>
    </source>
</evidence>
<sequence length="485" mass="54297">MKLALPLSLITCTFLSACGGSSGSGSDSAANNGANTGISSSNYSLSGKVIDGYVSGATVWLDFNGNGVLDDNEPSAISTDAGSYTMELTAEQRECAAYTTIYVDVPVGAIDESEGEVTEAYRMMRPPQMETLTDNDLLHISPLTTVLWESVQQELNTVSIDNCSVFLADQQKRQQIKGQITESIYNTVSHYNISADKIFSDFIAVNDEATQQLVVNIVKNLKKSYSYRQQVTADYPDAREIRVVYYQATYIEDEPNAWHRNVHVSHGDNNYFYQVDQVSDDLDTLIRPMFYRNVTAAPWNSGTLALTKNIGLHWQNKNQYSCSLSEAVEIKDQGVTYELWNQGADSLVDNIEACQPQTVLQDGYRSYSFSYEEGGKFYLSDLRQSERSSGITLLTDWINFAENEESLDPQELISEMSVMGYKFDDEVLLPTESWYKRHTTYSGDTRTSITKRHDGSWERTVYAADGTHTDECSTDGENWTPCEIL</sequence>
<accession>A0AAE9Z0B5</accession>
<feature type="signal peptide" evidence="1">
    <location>
        <begin position="1"/>
        <end position="17"/>
    </location>
</feature>
<organism evidence="2 3">
    <name type="scientific">Thalassomonas viridans</name>
    <dbReference type="NCBI Taxonomy" id="137584"/>
    <lineage>
        <taxon>Bacteria</taxon>
        <taxon>Pseudomonadati</taxon>
        <taxon>Pseudomonadota</taxon>
        <taxon>Gammaproteobacteria</taxon>
        <taxon>Alteromonadales</taxon>
        <taxon>Colwelliaceae</taxon>
        <taxon>Thalassomonas</taxon>
    </lineage>
</organism>
<dbReference type="RefSeq" id="WP_044837968.1">
    <property type="nucleotide sequence ID" value="NZ_CP059733.1"/>
</dbReference>
<protein>
    <recommendedName>
        <fullName evidence="4">Lipoprotein</fullName>
    </recommendedName>
</protein>
<proteinExistence type="predicted"/>
<gene>
    <name evidence="2" type="ORF">SG34_024585</name>
</gene>
<reference evidence="2 3" key="1">
    <citation type="journal article" date="2015" name="Genome Announc.">
        <title>Draft Genome Sequences of Marine Isolates of Thalassomonas viridans and Thalassomonas actiniarum.</title>
        <authorList>
            <person name="Olonade I."/>
            <person name="van Zyl L.J."/>
            <person name="Trindade M."/>
        </authorList>
    </citation>
    <scope>NUCLEOTIDE SEQUENCE [LARGE SCALE GENOMIC DNA]</scope>
    <source>
        <strain evidence="2 3">XOM25</strain>
    </source>
</reference>
<dbReference type="SUPFAM" id="SSF117074">
    <property type="entry name" value="Hypothetical protein PA1324"/>
    <property type="match status" value="1"/>
</dbReference>
<evidence type="ECO:0000256" key="1">
    <source>
        <dbReference type="SAM" id="SignalP"/>
    </source>
</evidence>
<keyword evidence="3" id="KW-1185">Reference proteome</keyword>
<name>A0AAE9Z0B5_9GAMM</name>
<dbReference type="AlphaFoldDB" id="A0AAE9Z0B5"/>
<dbReference type="KEGG" id="tvd:SG34_024585"/>
<evidence type="ECO:0000313" key="2">
    <source>
        <dbReference type="EMBL" id="WDE04476.1"/>
    </source>
</evidence>